<name>A0ABD3B333_9GENT</name>
<sequence length="142" mass="17175">MEQMFEENQSEDNKQFWHLVQSKLLLHLRNEDIFFLKKARVKFLRDADQNKKFFHATPVQKSAKLTIHRIKNRADSWLGNKDDIKLEAEDFFSILLMDEMIQMSDMEHLFDFIPQLIIDLHNTCLLALLQRMRFNQQFFQIT</sequence>
<accession>A0ABD3B333</accession>
<dbReference type="Proteomes" id="UP001630127">
    <property type="component" value="Unassembled WGS sequence"/>
</dbReference>
<evidence type="ECO:0000313" key="1">
    <source>
        <dbReference type="EMBL" id="KAL3537960.1"/>
    </source>
</evidence>
<gene>
    <name evidence="1" type="ORF">ACH5RR_001326</name>
</gene>
<keyword evidence="2" id="KW-1185">Reference proteome</keyword>
<dbReference type="AlphaFoldDB" id="A0ABD3B333"/>
<protein>
    <submittedName>
        <fullName evidence="1">Uncharacterized protein</fullName>
    </submittedName>
</protein>
<evidence type="ECO:0000313" key="2">
    <source>
        <dbReference type="Proteomes" id="UP001630127"/>
    </source>
</evidence>
<reference evidence="1 2" key="1">
    <citation type="submission" date="2024-11" db="EMBL/GenBank/DDBJ databases">
        <title>A near-complete genome assembly of Cinchona calisaya.</title>
        <authorList>
            <person name="Lian D.C."/>
            <person name="Zhao X.W."/>
            <person name="Wei L."/>
        </authorList>
    </citation>
    <scope>NUCLEOTIDE SEQUENCE [LARGE SCALE GENOMIC DNA]</scope>
    <source>
        <tissue evidence="1">Nenye</tissue>
    </source>
</reference>
<comment type="caution">
    <text evidence="1">The sequence shown here is derived from an EMBL/GenBank/DDBJ whole genome shotgun (WGS) entry which is preliminary data.</text>
</comment>
<proteinExistence type="predicted"/>
<organism evidence="1 2">
    <name type="scientific">Cinchona calisaya</name>
    <dbReference type="NCBI Taxonomy" id="153742"/>
    <lineage>
        <taxon>Eukaryota</taxon>
        <taxon>Viridiplantae</taxon>
        <taxon>Streptophyta</taxon>
        <taxon>Embryophyta</taxon>
        <taxon>Tracheophyta</taxon>
        <taxon>Spermatophyta</taxon>
        <taxon>Magnoliopsida</taxon>
        <taxon>eudicotyledons</taxon>
        <taxon>Gunneridae</taxon>
        <taxon>Pentapetalae</taxon>
        <taxon>asterids</taxon>
        <taxon>lamiids</taxon>
        <taxon>Gentianales</taxon>
        <taxon>Rubiaceae</taxon>
        <taxon>Cinchonoideae</taxon>
        <taxon>Cinchoneae</taxon>
        <taxon>Cinchona</taxon>
    </lineage>
</organism>
<dbReference type="EMBL" id="JBJUIK010000001">
    <property type="protein sequence ID" value="KAL3537960.1"/>
    <property type="molecule type" value="Genomic_DNA"/>
</dbReference>